<dbReference type="GO" id="GO:0008284">
    <property type="term" value="P:positive regulation of cell population proliferation"/>
    <property type="evidence" value="ECO:0007669"/>
    <property type="project" value="TreeGrafter"/>
</dbReference>
<dbReference type="PROSITE" id="PS01289">
    <property type="entry name" value="TSC22"/>
    <property type="match status" value="1"/>
</dbReference>
<dbReference type="Pfam" id="PF01166">
    <property type="entry name" value="TSC22"/>
    <property type="match status" value="1"/>
</dbReference>
<dbReference type="SUPFAM" id="SSF58026">
    <property type="entry name" value="Delta-sleep-inducing peptide immunoreactive peptide"/>
    <property type="match status" value="1"/>
</dbReference>
<organism evidence="11 12">
    <name type="scientific">Lates calcarifer</name>
    <name type="common">Barramundi</name>
    <name type="synonym">Holocentrus calcarifer</name>
    <dbReference type="NCBI Taxonomy" id="8187"/>
    <lineage>
        <taxon>Eukaryota</taxon>
        <taxon>Metazoa</taxon>
        <taxon>Chordata</taxon>
        <taxon>Craniata</taxon>
        <taxon>Vertebrata</taxon>
        <taxon>Euteleostomi</taxon>
        <taxon>Actinopterygii</taxon>
        <taxon>Neopterygii</taxon>
        <taxon>Teleostei</taxon>
        <taxon>Neoteleostei</taxon>
        <taxon>Acanthomorphata</taxon>
        <taxon>Carangaria</taxon>
        <taxon>Carangaria incertae sedis</taxon>
        <taxon>Centropomidae</taxon>
        <taxon>Lates</taxon>
    </lineage>
</organism>
<accession>A0AAJ7Q7N2</accession>
<keyword evidence="5" id="KW-0805">Transcription regulation</keyword>
<evidence type="ECO:0000256" key="9">
    <source>
        <dbReference type="SAM" id="Coils"/>
    </source>
</evidence>
<evidence type="ECO:0000256" key="6">
    <source>
        <dbReference type="ARBA" id="ARBA00023163"/>
    </source>
</evidence>
<feature type="compositionally biased region" description="Low complexity" evidence="10">
    <location>
        <begin position="204"/>
        <end position="228"/>
    </location>
</feature>
<feature type="region of interest" description="Disordered" evidence="10">
    <location>
        <begin position="1"/>
        <end position="72"/>
    </location>
</feature>
<dbReference type="GO" id="GO:0006357">
    <property type="term" value="P:regulation of transcription by RNA polymerase II"/>
    <property type="evidence" value="ECO:0007669"/>
    <property type="project" value="InterPro"/>
</dbReference>
<evidence type="ECO:0000256" key="2">
    <source>
        <dbReference type="ARBA" id="ARBA00004496"/>
    </source>
</evidence>
<comment type="subcellular location">
    <subcellularLocation>
        <location evidence="2">Cytoplasm</location>
    </subcellularLocation>
    <subcellularLocation>
        <location evidence="1">Nucleus</location>
    </subcellularLocation>
</comment>
<evidence type="ECO:0000256" key="5">
    <source>
        <dbReference type="ARBA" id="ARBA00023015"/>
    </source>
</evidence>
<dbReference type="RefSeq" id="XP_018549021.1">
    <property type="nucleotide sequence ID" value="XM_018693505.2"/>
</dbReference>
<name>A0AAJ7Q7N2_LATCA</name>
<evidence type="ECO:0000313" key="12">
    <source>
        <dbReference type="RefSeq" id="XP_018549021.1"/>
    </source>
</evidence>
<feature type="compositionally biased region" description="Polar residues" evidence="10">
    <location>
        <begin position="41"/>
        <end position="67"/>
    </location>
</feature>
<keyword evidence="6" id="KW-0804">Transcription</keyword>
<dbReference type="GO" id="GO:0005829">
    <property type="term" value="C:cytosol"/>
    <property type="evidence" value="ECO:0007669"/>
    <property type="project" value="TreeGrafter"/>
</dbReference>
<feature type="compositionally biased region" description="Polar residues" evidence="10">
    <location>
        <begin position="767"/>
        <end position="784"/>
    </location>
</feature>
<evidence type="ECO:0000313" key="11">
    <source>
        <dbReference type="Proteomes" id="UP000694890"/>
    </source>
</evidence>
<dbReference type="PANTHER" id="PTHR46745">
    <property type="entry name" value="TSC22 DOMAIN FAMILY PROTEIN 1"/>
    <property type="match status" value="1"/>
</dbReference>
<reference evidence="12" key="1">
    <citation type="submission" date="2025-08" db="UniProtKB">
        <authorList>
            <consortium name="RefSeq"/>
        </authorList>
    </citation>
    <scope>IDENTIFICATION</scope>
    <source>
        <tissue evidence="12">Brain</tissue>
    </source>
</reference>
<feature type="region of interest" description="Disordered" evidence="10">
    <location>
        <begin position="561"/>
        <end position="587"/>
    </location>
</feature>
<dbReference type="KEGG" id="lcf:108894878"/>
<evidence type="ECO:0000256" key="4">
    <source>
        <dbReference type="ARBA" id="ARBA00022490"/>
    </source>
</evidence>
<feature type="compositionally biased region" description="Low complexity" evidence="10">
    <location>
        <begin position="563"/>
        <end position="587"/>
    </location>
</feature>
<dbReference type="FunFam" id="1.20.5.490:FF:000002">
    <property type="entry name" value="TSC22 domain family, member 1"/>
    <property type="match status" value="1"/>
</dbReference>
<dbReference type="GeneID" id="108894878"/>
<evidence type="ECO:0000256" key="1">
    <source>
        <dbReference type="ARBA" id="ARBA00004123"/>
    </source>
</evidence>
<evidence type="ECO:0000256" key="8">
    <source>
        <dbReference type="ARBA" id="ARBA00039911"/>
    </source>
</evidence>
<comment type="similarity">
    <text evidence="3">Belongs to the TSC-22/Dip/Bun family.</text>
</comment>
<sequence length="807" mass="83121">MHHQDFSGDPPGTGSRKTTFHYRRGSSGASASSAVGGSGVNTVDDNSTIQAGSSSPGLHHQPQSQVAGAQVKKKSGFQITSVTSAQINVSGNNSLADDTESYDDMDESHTEDLSSSDMLDVSVSRATDTGVPERSSSDETLNSLHGVDTPGLVSPNEPLHPHSIPQGSQQQTSMVNGTMHHHYYPQQHSQSHHHHSDSLGGGEPPLSALPIAPLASSSPAMASKAGPSQSQRPPVLDKTKSAGGAIQPLAPVVGGTATDPHLQGSVNISNVSAIAVAAVPPSGPAGFDNTSVSGQVASVGGGTGPSAAAPSTQTQHTQTQTATGSRFRVVKLDTNSEPFRKGRWTCTEYYEKEIPQPATSEAPKGAELAAETEAGNVGISPGVPAVQPPHTLQPYQPPSQDFTSPQAMQSPPQALAQATPLTYVSPQEVVGGGHIPKPVAPVALPTATPQVTPQAGVSQPPPVVPQQLPYAVDPHQVQAQAGYPAPPLHAGVMTQGSVRQPDFIQPTAPFQNQVQPPLPHVTTGISITPVPGVTAQPSVSITQQLPHQGQVAPPASATFVAGQPQTLPSQPQPHPQTQIQPPSTATVPAVPTHGTPYMPLTALQADLQPLLTPGATLTQVPGGGSSIKTSQLEDAQKLLLQHQGLLGLPRFAVAAGVEGAVEASSAVGTLAHMGMSAEASAFMAAAAAGLRTQHAEGEEDSSSGASVVAIDNKIEQAMDLVKSHLMYAVREEVEVLKEQIKELIERNTQLEQENNLLKTLASPEQMAQFQAQVQTGGSPTSTAQPPVPVPAGSTQVLPSTQNSGSSA</sequence>
<feature type="region of interest" description="Disordered" evidence="10">
    <location>
        <begin position="296"/>
        <end position="327"/>
    </location>
</feature>
<feature type="compositionally biased region" description="Low complexity" evidence="10">
    <location>
        <begin position="305"/>
        <end position="323"/>
    </location>
</feature>
<protein>
    <recommendedName>
        <fullName evidence="8">TSC22 domain family protein 1</fullName>
    </recommendedName>
</protein>
<evidence type="ECO:0000256" key="10">
    <source>
        <dbReference type="SAM" id="MobiDB-lite"/>
    </source>
</evidence>
<dbReference type="GO" id="GO:0005634">
    <property type="term" value="C:nucleus"/>
    <property type="evidence" value="ECO:0007669"/>
    <property type="project" value="UniProtKB-SubCell"/>
</dbReference>
<dbReference type="InterPro" id="IPR047862">
    <property type="entry name" value="TSC22/BUN_CS"/>
</dbReference>
<dbReference type="Gene3D" id="1.20.5.490">
    <property type="entry name" value="Single helix bin"/>
    <property type="match status" value="1"/>
</dbReference>
<evidence type="ECO:0000256" key="7">
    <source>
        <dbReference type="ARBA" id="ARBA00023242"/>
    </source>
</evidence>
<proteinExistence type="inferred from homology"/>
<dbReference type="Proteomes" id="UP000694890">
    <property type="component" value="Linkage group LG7_2"/>
</dbReference>
<feature type="region of interest" description="Disordered" evidence="10">
    <location>
        <begin position="185"/>
        <end position="242"/>
    </location>
</feature>
<feature type="compositionally biased region" description="Polar residues" evidence="10">
    <location>
        <begin position="792"/>
        <end position="807"/>
    </location>
</feature>
<feature type="coiled-coil region" evidence="9">
    <location>
        <begin position="726"/>
        <end position="760"/>
    </location>
</feature>
<dbReference type="CDD" id="cd21938">
    <property type="entry name" value="ZIP_TSC22D1"/>
    <property type="match status" value="1"/>
</dbReference>
<dbReference type="AlphaFoldDB" id="A0AAJ7Q7N2"/>
<feature type="compositionally biased region" description="Low complexity" evidence="10">
    <location>
        <begin position="113"/>
        <end position="124"/>
    </location>
</feature>
<keyword evidence="7" id="KW-0539">Nucleus</keyword>
<evidence type="ECO:0000256" key="3">
    <source>
        <dbReference type="ARBA" id="ARBA00007908"/>
    </source>
</evidence>
<feature type="compositionally biased region" description="Acidic residues" evidence="10">
    <location>
        <begin position="97"/>
        <end position="106"/>
    </location>
</feature>
<gene>
    <name evidence="12" type="primary">zgc:65895</name>
</gene>
<dbReference type="InterPro" id="IPR000580">
    <property type="entry name" value="TSC22/Bun"/>
</dbReference>
<keyword evidence="4" id="KW-0963">Cytoplasm</keyword>
<feature type="region of interest" description="Disordered" evidence="10">
    <location>
        <begin position="767"/>
        <end position="807"/>
    </location>
</feature>
<feature type="region of interest" description="Disordered" evidence="10">
    <location>
        <begin position="90"/>
        <end position="173"/>
    </location>
</feature>
<feature type="compositionally biased region" description="Low complexity" evidence="10">
    <location>
        <begin position="25"/>
        <end position="35"/>
    </location>
</feature>
<keyword evidence="9" id="KW-0175">Coiled coil</keyword>
<dbReference type="GO" id="GO:0043066">
    <property type="term" value="P:negative regulation of apoptotic process"/>
    <property type="evidence" value="ECO:0007669"/>
    <property type="project" value="TreeGrafter"/>
</dbReference>
<dbReference type="PANTHER" id="PTHR46745:SF1">
    <property type="entry name" value="TSC22 DOMAIN FAMILY PROTEIN 1"/>
    <property type="match status" value="1"/>
</dbReference>